<keyword evidence="1" id="KW-0812">Transmembrane</keyword>
<keyword evidence="1" id="KW-1133">Transmembrane helix</keyword>
<dbReference type="AlphaFoldDB" id="A0A399EK18"/>
<feature type="transmembrane region" description="Helical" evidence="1">
    <location>
        <begin position="6"/>
        <end position="27"/>
    </location>
</feature>
<feature type="transmembrane region" description="Helical" evidence="1">
    <location>
        <begin position="57"/>
        <end position="79"/>
    </location>
</feature>
<evidence type="ECO:0000313" key="3">
    <source>
        <dbReference type="Proteomes" id="UP000265341"/>
    </source>
</evidence>
<comment type="caution">
    <text evidence="2">The sequence shown here is derived from an EMBL/GenBank/DDBJ whole genome shotgun (WGS) entry which is preliminary data.</text>
</comment>
<protein>
    <submittedName>
        <fullName evidence="2">SdpI/YhfL protein family protein</fullName>
    </submittedName>
</protein>
<feature type="transmembrane region" description="Helical" evidence="1">
    <location>
        <begin position="99"/>
        <end position="117"/>
    </location>
</feature>
<dbReference type="Pfam" id="PF13630">
    <property type="entry name" value="SdpI"/>
    <property type="match status" value="1"/>
</dbReference>
<organism evidence="2 3">
    <name type="scientific">Calidithermus roseus</name>
    <dbReference type="NCBI Taxonomy" id="1644118"/>
    <lineage>
        <taxon>Bacteria</taxon>
        <taxon>Thermotogati</taxon>
        <taxon>Deinococcota</taxon>
        <taxon>Deinococci</taxon>
        <taxon>Thermales</taxon>
        <taxon>Thermaceae</taxon>
        <taxon>Calidithermus</taxon>
    </lineage>
</organism>
<evidence type="ECO:0000256" key="1">
    <source>
        <dbReference type="SAM" id="Phobius"/>
    </source>
</evidence>
<reference evidence="2 3" key="1">
    <citation type="submission" date="2018-08" db="EMBL/GenBank/DDBJ databases">
        <title>Meiothermus roseus NBRC 110900 genome sequencing project.</title>
        <authorList>
            <person name="Da Costa M.S."/>
            <person name="Albuquerque L."/>
            <person name="Raposo P."/>
            <person name="Froufe H.J.C."/>
            <person name="Barroso C.S."/>
            <person name="Egas C."/>
        </authorList>
    </citation>
    <scope>NUCLEOTIDE SEQUENCE [LARGE SCALE GENOMIC DNA]</scope>
    <source>
        <strain evidence="2 3">NBRC 110900</strain>
    </source>
</reference>
<accession>A0A399EK18</accession>
<dbReference type="OrthoDB" id="34574at2"/>
<evidence type="ECO:0000313" key="2">
    <source>
        <dbReference type="EMBL" id="RIH84288.1"/>
    </source>
</evidence>
<keyword evidence="3" id="KW-1185">Reference proteome</keyword>
<gene>
    <name evidence="2" type="ORF">Mrose_02719</name>
</gene>
<dbReference type="InterPro" id="IPR025962">
    <property type="entry name" value="SdpI/YhfL"/>
</dbReference>
<sequence>MRGTTIAIAVSIFIVAALLVGLSIPLVQGKVSSNSTYGFRTSRTLANPSIWYVANRFAGQATLVVSTIMIALSVVLLLLDRYMKLGPNSLTLQGLTFEIVPLLALILVLMLCCKVPIM</sequence>
<dbReference type="Proteomes" id="UP000265341">
    <property type="component" value="Unassembled WGS sequence"/>
</dbReference>
<proteinExistence type="predicted"/>
<dbReference type="EMBL" id="QWLA01000060">
    <property type="protein sequence ID" value="RIH84288.1"/>
    <property type="molecule type" value="Genomic_DNA"/>
</dbReference>
<name>A0A399EK18_9DEIN</name>
<keyword evidence="1" id="KW-0472">Membrane</keyword>